<accession>A0A2P2IXG0</accession>
<dbReference type="AlphaFoldDB" id="A0A2P2IXG0"/>
<dbReference type="EMBL" id="GGEC01005426">
    <property type="protein sequence ID" value="MBW85909.1"/>
    <property type="molecule type" value="Transcribed_RNA"/>
</dbReference>
<proteinExistence type="predicted"/>
<evidence type="ECO:0000313" key="1">
    <source>
        <dbReference type="EMBL" id="MBW85909.1"/>
    </source>
</evidence>
<organism evidence="1">
    <name type="scientific">Rhizophora mucronata</name>
    <name type="common">Asiatic mangrove</name>
    <dbReference type="NCBI Taxonomy" id="61149"/>
    <lineage>
        <taxon>Eukaryota</taxon>
        <taxon>Viridiplantae</taxon>
        <taxon>Streptophyta</taxon>
        <taxon>Embryophyta</taxon>
        <taxon>Tracheophyta</taxon>
        <taxon>Spermatophyta</taxon>
        <taxon>Magnoliopsida</taxon>
        <taxon>eudicotyledons</taxon>
        <taxon>Gunneridae</taxon>
        <taxon>Pentapetalae</taxon>
        <taxon>rosids</taxon>
        <taxon>fabids</taxon>
        <taxon>Malpighiales</taxon>
        <taxon>Rhizophoraceae</taxon>
        <taxon>Rhizophora</taxon>
    </lineage>
</organism>
<protein>
    <submittedName>
        <fullName evidence="1">Uncharacterized protein</fullName>
    </submittedName>
</protein>
<reference evidence="1" key="1">
    <citation type="submission" date="2018-02" db="EMBL/GenBank/DDBJ databases">
        <title>Rhizophora mucronata_Transcriptome.</title>
        <authorList>
            <person name="Meera S.P."/>
            <person name="Sreeshan A."/>
            <person name="Augustine A."/>
        </authorList>
    </citation>
    <scope>NUCLEOTIDE SEQUENCE</scope>
    <source>
        <tissue evidence="1">Leaf</tissue>
    </source>
</reference>
<sequence>MDNSFDPTNNSYHHQHCWCCCWIL</sequence>
<name>A0A2P2IXG0_RHIMU</name>